<gene>
    <name evidence="1" type="ORF">FOL47_007310</name>
</gene>
<comment type="caution">
    <text evidence="1">The sequence shown here is derived from an EMBL/GenBank/DDBJ whole genome shotgun (WGS) entry which is preliminary data.</text>
</comment>
<evidence type="ECO:0000313" key="2">
    <source>
        <dbReference type="Proteomes" id="UP000591131"/>
    </source>
</evidence>
<dbReference type="EMBL" id="JAAPAO010000429">
    <property type="protein sequence ID" value="KAF4660031.1"/>
    <property type="molecule type" value="Genomic_DNA"/>
</dbReference>
<feature type="non-terminal residue" evidence="1">
    <location>
        <position position="1"/>
    </location>
</feature>
<accession>A0A7J6LM84</accession>
<evidence type="ECO:0000313" key="1">
    <source>
        <dbReference type="EMBL" id="KAF4660031.1"/>
    </source>
</evidence>
<name>A0A7J6LM84_PERCH</name>
<proteinExistence type="predicted"/>
<dbReference type="OrthoDB" id="1847654at2759"/>
<sequence>HGQSRNLGGLIDEGILDRSLLPEVIEWGTGSLQLQLAELPERDEETDCPGGTSTQSGGPIIARIHNATLPSIPEQDGWTYHTYRNGTPTVGPSRFCTALICEMLRAGGVLGDHRVSCTEFNQWDIYSMDIFNTTTQQLTGGYVIDLSKPPALRLTQKPVTDHMAETCASVITLTGMPTITNNVFLDVICIYDIQRHFAAIGWWLDDSRGQSDPVEK</sequence>
<protein>
    <submittedName>
        <fullName evidence="1">Uncharacterized protein</fullName>
    </submittedName>
</protein>
<keyword evidence="2" id="KW-1185">Reference proteome</keyword>
<reference evidence="1 2" key="1">
    <citation type="submission" date="2020-04" db="EMBL/GenBank/DDBJ databases">
        <title>Perkinsus chesapeaki whole genome sequence.</title>
        <authorList>
            <person name="Bogema D.R."/>
        </authorList>
    </citation>
    <scope>NUCLEOTIDE SEQUENCE [LARGE SCALE GENOMIC DNA]</scope>
    <source>
        <strain evidence="1">ATCC PRA-425</strain>
    </source>
</reference>
<dbReference type="Proteomes" id="UP000591131">
    <property type="component" value="Unassembled WGS sequence"/>
</dbReference>
<dbReference type="AlphaFoldDB" id="A0A7J6LM84"/>
<organism evidence="1 2">
    <name type="scientific">Perkinsus chesapeaki</name>
    <name type="common">Clam parasite</name>
    <name type="synonym">Perkinsus andrewsi</name>
    <dbReference type="NCBI Taxonomy" id="330153"/>
    <lineage>
        <taxon>Eukaryota</taxon>
        <taxon>Sar</taxon>
        <taxon>Alveolata</taxon>
        <taxon>Perkinsozoa</taxon>
        <taxon>Perkinsea</taxon>
        <taxon>Perkinsida</taxon>
        <taxon>Perkinsidae</taxon>
        <taxon>Perkinsus</taxon>
    </lineage>
</organism>